<organism evidence="1 2">
    <name type="scientific">Sulfobacillus thermotolerans</name>
    <dbReference type="NCBI Taxonomy" id="338644"/>
    <lineage>
        <taxon>Bacteria</taxon>
        <taxon>Bacillati</taxon>
        <taxon>Bacillota</taxon>
        <taxon>Clostridia</taxon>
        <taxon>Eubacteriales</taxon>
        <taxon>Clostridiales Family XVII. Incertae Sedis</taxon>
        <taxon>Sulfobacillus</taxon>
    </lineage>
</organism>
<sequence length="93" mass="10056">MMSPWYVPIVSMGQQRGDDPICVTCADVAEIMTIEAMGVEGEAYARSGFGVRQIDISLVADVVVGQQVLVHGGVALGLLSPKDPTRFMMEEQR</sequence>
<accession>A0ABN5H2Q7</accession>
<keyword evidence="2" id="KW-1185">Reference proteome</keyword>
<dbReference type="EMBL" id="CP019454">
    <property type="protein sequence ID" value="AUW94891.1"/>
    <property type="molecule type" value="Genomic_DNA"/>
</dbReference>
<protein>
    <recommendedName>
        <fullName evidence="3">HypC/HybG/HupF family hydrogenase formation chaperone</fullName>
    </recommendedName>
</protein>
<evidence type="ECO:0000313" key="1">
    <source>
        <dbReference type="EMBL" id="AUW94891.1"/>
    </source>
</evidence>
<dbReference type="SUPFAM" id="SSF159127">
    <property type="entry name" value="HupF/HypC-like"/>
    <property type="match status" value="1"/>
</dbReference>
<dbReference type="Proteomes" id="UP000325292">
    <property type="component" value="Chromosome"/>
</dbReference>
<gene>
    <name evidence="1" type="ORF">BXT84_13790</name>
</gene>
<proteinExistence type="predicted"/>
<evidence type="ECO:0000313" key="2">
    <source>
        <dbReference type="Proteomes" id="UP000325292"/>
    </source>
</evidence>
<evidence type="ECO:0008006" key="3">
    <source>
        <dbReference type="Google" id="ProtNLM"/>
    </source>
</evidence>
<name>A0ABN5H2Q7_9FIRM</name>
<reference evidence="1 2" key="1">
    <citation type="journal article" date="2019" name="Sci. Rep.">
        <title>Sulfobacillus thermotolerans: new insights into resistance and metabolic capacities of acidophilic chemolithotrophs.</title>
        <authorList>
            <person name="Panyushkina A.E."/>
            <person name="Babenko V.V."/>
            <person name="Nikitina A.S."/>
            <person name="Selezneva O.V."/>
            <person name="Tsaplina I.A."/>
            <person name="Letarova M.A."/>
            <person name="Kostryukova E.S."/>
            <person name="Letarov A.V."/>
        </authorList>
    </citation>
    <scope>NUCLEOTIDE SEQUENCE [LARGE SCALE GENOMIC DNA]</scope>
    <source>
        <strain evidence="1 2">Kr1</strain>
    </source>
</reference>
<dbReference type="Gene3D" id="2.30.30.140">
    <property type="match status" value="1"/>
</dbReference>